<organism evidence="1 2">
    <name type="scientific">Tengunoibacter tsumagoiensis</name>
    <dbReference type="NCBI Taxonomy" id="2014871"/>
    <lineage>
        <taxon>Bacteria</taxon>
        <taxon>Bacillati</taxon>
        <taxon>Chloroflexota</taxon>
        <taxon>Ktedonobacteria</taxon>
        <taxon>Ktedonobacterales</taxon>
        <taxon>Dictyobacteraceae</taxon>
        <taxon>Tengunoibacter</taxon>
    </lineage>
</organism>
<sequence length="359" mass="42425">MVEKISECLWNDVQFITPKETMSEPDEILQSLPYLPAFVLGLDHFLVREGFPVIHEHVLQRRAVFLFGEQRARSIYQLALQRLWVQRQEVCDRQYQDDRGRVNVWLVEENDEVQCLLRKRNHLIEVLYRKAKHQALTHAEFWSKVESSKRFLFKQDDKEEWIALLLRDGLLKQNENALRLDLESRLLQRLLGRMNIWGVVLALRILRGNSPERQKTVAETVDAMVKVATHGNRELAEWAIEYAQTIKLVEIDWQETSEGGHETIYLKRHRFVHMLDQREAIVCQALSQLVRRLSQHSLHGGWLPRPLVLQAMAEDSIYGYCLGEYDYWLNQATHRKILERLTERQEGHAPHNYLRVPVQ</sequence>
<reference evidence="2" key="1">
    <citation type="submission" date="2018-12" db="EMBL/GenBank/DDBJ databases">
        <title>Tengunoibacter tsumagoiensis gen. nov., sp. nov., Dictyobacter kobayashii sp. nov., D. alpinus sp. nov., and D. joshuensis sp. nov. and description of Dictyobacteraceae fam. nov. within the order Ktedonobacterales isolated from Tengu-no-mugimeshi.</title>
        <authorList>
            <person name="Wang C.M."/>
            <person name="Zheng Y."/>
            <person name="Sakai Y."/>
            <person name="Toyoda A."/>
            <person name="Minakuchi Y."/>
            <person name="Abe K."/>
            <person name="Yokota A."/>
            <person name="Yabe S."/>
        </authorList>
    </citation>
    <scope>NUCLEOTIDE SEQUENCE [LARGE SCALE GENOMIC DNA]</scope>
    <source>
        <strain evidence="2">Uno3</strain>
    </source>
</reference>
<keyword evidence="2" id="KW-1185">Reference proteome</keyword>
<dbReference type="Proteomes" id="UP000287352">
    <property type="component" value="Unassembled WGS sequence"/>
</dbReference>
<name>A0A402A104_9CHLR</name>
<dbReference type="RefSeq" id="WP_126580389.1">
    <property type="nucleotide sequence ID" value="NZ_BIFR01000001.1"/>
</dbReference>
<gene>
    <name evidence="1" type="ORF">KTT_26620</name>
</gene>
<dbReference type="AlphaFoldDB" id="A0A402A104"/>
<dbReference type="EMBL" id="BIFR01000001">
    <property type="protein sequence ID" value="GCE12803.1"/>
    <property type="molecule type" value="Genomic_DNA"/>
</dbReference>
<evidence type="ECO:0000313" key="1">
    <source>
        <dbReference type="EMBL" id="GCE12803.1"/>
    </source>
</evidence>
<evidence type="ECO:0000313" key="2">
    <source>
        <dbReference type="Proteomes" id="UP000287352"/>
    </source>
</evidence>
<proteinExistence type="predicted"/>
<comment type="caution">
    <text evidence="1">The sequence shown here is derived from an EMBL/GenBank/DDBJ whole genome shotgun (WGS) entry which is preliminary data.</text>
</comment>
<accession>A0A402A104</accession>
<protein>
    <submittedName>
        <fullName evidence="1">Uncharacterized protein</fullName>
    </submittedName>
</protein>